<reference evidence="1" key="1">
    <citation type="journal article" date="1998" name="Genetics">
        <title>A species barrier between bacteriophages T2 and T4: exclusion, join-copy and join-cut-copy recombination and mutagenesis in the dCTPase genes.</title>
        <authorList>
            <person name="Gary T.P."/>
            <person name="Colowick N.E."/>
            <person name="Mosig G."/>
        </authorList>
    </citation>
    <scope>NUCLEOTIDE SEQUENCE</scope>
</reference>
<reference evidence="1" key="2">
    <citation type="journal article" date="2001" name="Proc. Natl. Acad. Sci. U.S.A.">
        <title>Two recombination-dependent DNA replication pathways of bacteriophage T4, and their roles in mutagenesis and horizontal gene transfer.</title>
        <authorList>
            <person name="Mosig G."/>
            <person name="Gewin J."/>
            <person name="Luder A."/>
            <person name="Colowick N."/>
            <person name="Vo D."/>
        </authorList>
    </citation>
    <scope>NUCLEOTIDE SEQUENCE</scope>
</reference>
<evidence type="ECO:0000313" key="1">
    <source>
        <dbReference type="EMBL" id="AAK66982.1"/>
    </source>
</evidence>
<dbReference type="InterPro" id="IPR055845">
    <property type="entry name" value="DUF7422"/>
</dbReference>
<gene>
    <name evidence="1" type="primary">soc.1</name>
</gene>
<proteinExistence type="predicted"/>
<name>Q94MW2_9CAUD</name>
<protein>
    <submittedName>
        <fullName evidence="1">ORF soc.1</fullName>
    </submittedName>
</protein>
<sequence length="40" mass="4553">MKFDFYAWQKAGRPASRAFGSDGLILEPIGNLMLQKIILR</sequence>
<dbReference type="EMBL" id="AF374619">
    <property type="protein sequence ID" value="AAK66982.1"/>
    <property type="molecule type" value="Genomic_DNA"/>
</dbReference>
<dbReference type="Pfam" id="PF24197">
    <property type="entry name" value="DUF7422"/>
    <property type="match status" value="1"/>
</dbReference>
<accession>Q94MW2</accession>
<organism evidence="1">
    <name type="scientific">Tequatrovirus T2</name>
    <dbReference type="NCBI Taxonomy" id="10664"/>
    <lineage>
        <taxon>Viruses</taxon>
        <taxon>Duplodnaviria</taxon>
        <taxon>Heunggongvirae</taxon>
        <taxon>Uroviricota</taxon>
        <taxon>Caudoviricetes</taxon>
        <taxon>Pantevenvirales</taxon>
        <taxon>Straboviridae</taxon>
        <taxon>Tevenvirinae</taxon>
        <taxon>Tequatrovirus</taxon>
    </lineage>
</organism>